<name>A0A4S3TGT2_9EURY</name>
<dbReference type="Proteomes" id="UP000318864">
    <property type="component" value="Unassembled WGS sequence"/>
</dbReference>
<sequence length="69" mass="7723">MQQQCHHQRLLLQAGLTETSWIGCAQIAGPMFVIDGRPSGSMPARQMCIEQSILTGRWVVRPMKPISMN</sequence>
<evidence type="ECO:0000313" key="1">
    <source>
        <dbReference type="EMBL" id="THE63091.1"/>
    </source>
</evidence>
<keyword evidence="2" id="KW-1185">Reference proteome</keyword>
<organism evidence="1 2">
    <name type="scientific">Salinadaptatus halalkaliphilus</name>
    <dbReference type="NCBI Taxonomy" id="2419781"/>
    <lineage>
        <taxon>Archaea</taxon>
        <taxon>Methanobacteriati</taxon>
        <taxon>Methanobacteriota</taxon>
        <taxon>Stenosarchaea group</taxon>
        <taxon>Halobacteria</taxon>
        <taxon>Halobacteriales</taxon>
        <taxon>Natrialbaceae</taxon>
        <taxon>Salinadaptatus</taxon>
    </lineage>
</organism>
<dbReference type="EMBL" id="RBZW01000073">
    <property type="protein sequence ID" value="THE63091.1"/>
    <property type="molecule type" value="Genomic_DNA"/>
</dbReference>
<accession>A0A4S3TGT2</accession>
<evidence type="ECO:0000313" key="2">
    <source>
        <dbReference type="Proteomes" id="UP000318864"/>
    </source>
</evidence>
<comment type="caution">
    <text evidence="1">The sequence shown here is derived from an EMBL/GenBank/DDBJ whole genome shotgun (WGS) entry which is preliminary data.</text>
</comment>
<proteinExistence type="predicted"/>
<reference evidence="1 2" key="1">
    <citation type="submission" date="2018-10" db="EMBL/GenBank/DDBJ databases">
        <title>Natronolimnobius sp. XQ-INN 246 isolated from Inner Mongolia Autonomous Region of China.</title>
        <authorList>
            <person name="Xue Q."/>
        </authorList>
    </citation>
    <scope>NUCLEOTIDE SEQUENCE [LARGE SCALE GENOMIC DNA]</scope>
    <source>
        <strain evidence="1 2">XQ-INN 246</strain>
    </source>
</reference>
<dbReference type="AlphaFoldDB" id="A0A4S3TGT2"/>
<gene>
    <name evidence="1" type="ORF">D8Y22_20180</name>
</gene>
<protein>
    <submittedName>
        <fullName evidence="1">Uncharacterized protein</fullName>
    </submittedName>
</protein>